<evidence type="ECO:0000256" key="1">
    <source>
        <dbReference type="SAM" id="MobiDB-lite"/>
    </source>
</evidence>
<proteinExistence type="predicted"/>
<gene>
    <name evidence="2" type="ORF">JOE66_002055</name>
</gene>
<keyword evidence="3" id="KW-1185">Reference proteome</keyword>
<protein>
    <submittedName>
        <fullName evidence="2">Uncharacterized protein</fullName>
    </submittedName>
</protein>
<dbReference type="EMBL" id="JAFBBU010000001">
    <property type="protein sequence ID" value="MBM7472421.1"/>
    <property type="molecule type" value="Genomic_DNA"/>
</dbReference>
<dbReference type="Proteomes" id="UP000776164">
    <property type="component" value="Unassembled WGS sequence"/>
</dbReference>
<accession>A0ABS2L5P7</accession>
<organism evidence="2 3">
    <name type="scientific">Subtercola frigoramans</name>
    <dbReference type="NCBI Taxonomy" id="120298"/>
    <lineage>
        <taxon>Bacteria</taxon>
        <taxon>Bacillati</taxon>
        <taxon>Actinomycetota</taxon>
        <taxon>Actinomycetes</taxon>
        <taxon>Micrococcales</taxon>
        <taxon>Microbacteriaceae</taxon>
        <taxon>Subtercola</taxon>
    </lineage>
</organism>
<sequence length="208" mass="22355">MPHAFSPQSSERRVARPPRRARRTAGPAALTVLAVLAAAAVLTGCAGADPALQPPEPLSVAHEPPGLTLSGSPVVDALYHCLTEHGWQVVLTDDGAIEASSATIPAEQYDLYVKDTWQCNLVVTAEFPVDDRQKNLLYEAELAERTCLQNHGYTVAEPPTLQTFLSEYDTHPWSAVATSDLATLSQTMSESDWAAINRECPQPIPGGL</sequence>
<comment type="caution">
    <text evidence="2">The sequence shown here is derived from an EMBL/GenBank/DDBJ whole genome shotgun (WGS) entry which is preliminary data.</text>
</comment>
<evidence type="ECO:0000313" key="3">
    <source>
        <dbReference type="Proteomes" id="UP000776164"/>
    </source>
</evidence>
<dbReference type="RefSeq" id="WP_205109153.1">
    <property type="nucleotide sequence ID" value="NZ_BAAAHT010000013.1"/>
</dbReference>
<name>A0ABS2L5P7_9MICO</name>
<feature type="region of interest" description="Disordered" evidence="1">
    <location>
        <begin position="1"/>
        <end position="23"/>
    </location>
</feature>
<reference evidence="2 3" key="1">
    <citation type="submission" date="2021-01" db="EMBL/GenBank/DDBJ databases">
        <title>Sequencing the genomes of 1000 actinobacteria strains.</title>
        <authorList>
            <person name="Klenk H.-P."/>
        </authorList>
    </citation>
    <scope>NUCLEOTIDE SEQUENCE [LARGE SCALE GENOMIC DNA]</scope>
    <source>
        <strain evidence="2 3">DSM 13057</strain>
    </source>
</reference>
<evidence type="ECO:0000313" key="2">
    <source>
        <dbReference type="EMBL" id="MBM7472421.1"/>
    </source>
</evidence>